<feature type="domain" description="M23ase beta-sheet core" evidence="3">
    <location>
        <begin position="181"/>
        <end position="276"/>
    </location>
</feature>
<dbReference type="AlphaFoldDB" id="I4AGV9"/>
<feature type="transmembrane region" description="Helical" evidence="2">
    <location>
        <begin position="35"/>
        <end position="57"/>
    </location>
</feature>
<keyword evidence="1" id="KW-0732">Signal</keyword>
<dbReference type="HOGENOM" id="CLU_029425_8_0_10"/>
<dbReference type="Proteomes" id="UP000006054">
    <property type="component" value="Chromosome"/>
</dbReference>
<dbReference type="Pfam" id="PF01551">
    <property type="entry name" value="Peptidase_M23"/>
    <property type="match status" value="1"/>
</dbReference>
<proteinExistence type="predicted"/>
<dbReference type="InterPro" id="IPR011055">
    <property type="entry name" value="Dup_hybrid_motif"/>
</dbReference>
<reference evidence="5" key="1">
    <citation type="submission" date="2012-06" db="EMBL/GenBank/DDBJ databases">
        <title>The complete genome of Flexibacter litoralis DSM 6794.</title>
        <authorList>
            <person name="Lucas S."/>
            <person name="Copeland A."/>
            <person name="Lapidus A."/>
            <person name="Glavina del Rio T."/>
            <person name="Dalin E."/>
            <person name="Tice H."/>
            <person name="Bruce D."/>
            <person name="Goodwin L."/>
            <person name="Pitluck S."/>
            <person name="Peters L."/>
            <person name="Ovchinnikova G."/>
            <person name="Lu M."/>
            <person name="Kyrpides N."/>
            <person name="Mavromatis K."/>
            <person name="Ivanova N."/>
            <person name="Brettin T."/>
            <person name="Detter J.C."/>
            <person name="Han C."/>
            <person name="Larimer F."/>
            <person name="Land M."/>
            <person name="Hauser L."/>
            <person name="Markowitz V."/>
            <person name="Cheng J.-F."/>
            <person name="Hugenholtz P."/>
            <person name="Woyke T."/>
            <person name="Wu D."/>
            <person name="Spring S."/>
            <person name="Lang E."/>
            <person name="Kopitz M."/>
            <person name="Brambilla E."/>
            <person name="Klenk H.-P."/>
            <person name="Eisen J.A."/>
        </authorList>
    </citation>
    <scope>NUCLEOTIDE SEQUENCE [LARGE SCALE GENOMIC DNA]</scope>
    <source>
        <strain evidence="5">ATCC 23117 / DSM 6794 / NBRC 15988 / NCIMB 1366 / Sio-4</strain>
    </source>
</reference>
<evidence type="ECO:0000259" key="3">
    <source>
        <dbReference type="Pfam" id="PF01551"/>
    </source>
</evidence>
<dbReference type="KEGG" id="fli:Fleli_0734"/>
<evidence type="ECO:0000256" key="2">
    <source>
        <dbReference type="SAM" id="Phobius"/>
    </source>
</evidence>
<accession>I4AGV9</accession>
<dbReference type="PANTHER" id="PTHR21666">
    <property type="entry name" value="PEPTIDASE-RELATED"/>
    <property type="match status" value="1"/>
</dbReference>
<keyword evidence="2" id="KW-0472">Membrane</keyword>
<dbReference type="Gene3D" id="2.70.70.10">
    <property type="entry name" value="Glucose Permease (Domain IIA)"/>
    <property type="match status" value="1"/>
</dbReference>
<dbReference type="InterPro" id="IPR016047">
    <property type="entry name" value="M23ase_b-sheet_dom"/>
</dbReference>
<dbReference type="STRING" id="880071.Fleli_0734"/>
<dbReference type="PANTHER" id="PTHR21666:SF289">
    <property type="entry name" value="L-ALA--D-GLU ENDOPEPTIDASE"/>
    <property type="match status" value="1"/>
</dbReference>
<keyword evidence="2" id="KW-0812">Transmembrane</keyword>
<keyword evidence="5" id="KW-1185">Reference proteome</keyword>
<dbReference type="SUPFAM" id="SSF51261">
    <property type="entry name" value="Duplicated hybrid motif"/>
    <property type="match status" value="1"/>
</dbReference>
<evidence type="ECO:0000256" key="1">
    <source>
        <dbReference type="ARBA" id="ARBA00022729"/>
    </source>
</evidence>
<dbReference type="CDD" id="cd12797">
    <property type="entry name" value="M23_peptidase"/>
    <property type="match status" value="1"/>
</dbReference>
<evidence type="ECO:0000313" key="5">
    <source>
        <dbReference type="Proteomes" id="UP000006054"/>
    </source>
</evidence>
<keyword evidence="2" id="KW-1133">Transmembrane helix</keyword>
<dbReference type="EMBL" id="CP003345">
    <property type="protein sequence ID" value="AFM03194.1"/>
    <property type="molecule type" value="Genomic_DNA"/>
</dbReference>
<dbReference type="InterPro" id="IPR050570">
    <property type="entry name" value="Cell_wall_metabolism_enzyme"/>
</dbReference>
<dbReference type="RefSeq" id="WP_014796652.1">
    <property type="nucleotide sequence ID" value="NC_018018.1"/>
</dbReference>
<dbReference type="eggNOG" id="COG0739">
    <property type="taxonomic scope" value="Bacteria"/>
</dbReference>
<dbReference type="GO" id="GO:0004222">
    <property type="term" value="F:metalloendopeptidase activity"/>
    <property type="evidence" value="ECO:0007669"/>
    <property type="project" value="TreeGrafter"/>
</dbReference>
<sequence>MNNKKTFWQWFTHHYLVVFRDEENFEKLRTIRFTFAKIVVILAAFAFLIFIPSFFLAKTIANYQISTSENPQARLFKLMEKSDSLESIVEGQHSYYENIRQILGGDIPQDEISEDSASVIVNSDDLDLEQIDSIDLAFRKQFEKEDSKTNGLRTSKSELQQVLFFSPISGIVTNKYNSASSHFGVDVVAPKNEVIKAAADGTVILSSWTQDSGNTLAIQHKHQLVSFYKHNSVLLKKVGETVKAGDPVAVIGNSGELTDGPHLHFELWYEGNPVNPQDFISF</sequence>
<evidence type="ECO:0000313" key="4">
    <source>
        <dbReference type="EMBL" id="AFM03194.1"/>
    </source>
</evidence>
<protein>
    <submittedName>
        <fullName evidence="4">Metalloendopeptidase-like membrane protein</fullName>
    </submittedName>
</protein>
<name>I4AGV9_BERLS</name>
<dbReference type="OrthoDB" id="9814377at2"/>
<gene>
    <name evidence="4" type="ordered locus">Fleli_0734</name>
</gene>
<organism evidence="4 5">
    <name type="scientific">Bernardetia litoralis (strain ATCC 23117 / DSM 6794 / NBRC 15988 / NCIMB 1366 / Fx l1 / Sio-4)</name>
    <name type="common">Flexibacter litoralis</name>
    <dbReference type="NCBI Taxonomy" id="880071"/>
    <lineage>
        <taxon>Bacteria</taxon>
        <taxon>Pseudomonadati</taxon>
        <taxon>Bacteroidota</taxon>
        <taxon>Cytophagia</taxon>
        <taxon>Cytophagales</taxon>
        <taxon>Bernardetiaceae</taxon>
        <taxon>Bernardetia</taxon>
    </lineage>
</organism>